<dbReference type="PANTHER" id="PTHR43581">
    <property type="entry name" value="ATP/GTP PHOSPHATASE"/>
    <property type="match status" value="1"/>
</dbReference>
<dbReference type="Gene3D" id="3.40.50.300">
    <property type="entry name" value="P-loop containing nucleotide triphosphate hydrolases"/>
    <property type="match status" value="1"/>
</dbReference>
<accession>A0A1W1WQH9</accession>
<dbReference type="EMBL" id="FWWY01000002">
    <property type="protein sequence ID" value="SMC07983.1"/>
    <property type="molecule type" value="Genomic_DNA"/>
</dbReference>
<feature type="domain" description="ATPase AAA-type core" evidence="1">
    <location>
        <begin position="26"/>
        <end position="396"/>
    </location>
</feature>
<evidence type="ECO:0000259" key="1">
    <source>
        <dbReference type="Pfam" id="PF13304"/>
    </source>
</evidence>
<dbReference type="Pfam" id="PF13304">
    <property type="entry name" value="AAA_21"/>
    <property type="match status" value="1"/>
</dbReference>
<dbReference type="CDD" id="cd00267">
    <property type="entry name" value="ABC_ATPase"/>
    <property type="match status" value="1"/>
</dbReference>
<dbReference type="PANTHER" id="PTHR43581:SF2">
    <property type="entry name" value="EXCINUCLEASE ATPASE SUBUNIT"/>
    <property type="match status" value="1"/>
</dbReference>
<dbReference type="InterPro" id="IPR003959">
    <property type="entry name" value="ATPase_AAA_core"/>
</dbReference>
<keyword evidence="2" id="KW-0067">ATP-binding</keyword>
<dbReference type="Proteomes" id="UP000192660">
    <property type="component" value="Unassembled WGS sequence"/>
</dbReference>
<reference evidence="3" key="1">
    <citation type="submission" date="2017-04" db="EMBL/GenBank/DDBJ databases">
        <authorList>
            <person name="Varghese N."/>
            <person name="Submissions S."/>
        </authorList>
    </citation>
    <scope>NUCLEOTIDE SEQUENCE [LARGE SCALE GENOMIC DNA]</scope>
    <source>
        <strain evidence="3">DSM 9293</strain>
    </source>
</reference>
<dbReference type="SUPFAM" id="SSF52540">
    <property type="entry name" value="P-loop containing nucleoside triphosphate hydrolases"/>
    <property type="match status" value="1"/>
</dbReference>
<protein>
    <submittedName>
        <fullName evidence="2">Predicted ATP-binding protein involved in virulence</fullName>
    </submittedName>
</protein>
<evidence type="ECO:0000313" key="2">
    <source>
        <dbReference type="EMBL" id="SMC07983.1"/>
    </source>
</evidence>
<sequence length="419" mass="47240">MRVRKLKIFGLYDLFDFDVSFEDNETVIHGINGSGKTGILQVLGWFVTGNIERLANVEFTQAGLEFEDAGGHLIAYQLVQDKRSSKVEIYKNQKKIGHYIRSSRAYGESQEDEDTLQQWRTELSHSLRASFIAVSRYGETRFRTRSIIPKDPYDTAYSRSTRSSLENAVWRAENIFARAQAAATNQERVVLTKLRNDLINRIAEPFSLDDSTKTGEWEERLLSVSEKIDQYSDHGTKLIDIDPDALLEAIVGDDTNKRLAAVAVVQQLERLSGIIGRHFSQVEQIRQRTRSFADALQSFFGDTYKSVTIDENRATLVFTYGEKSLFPRHFSSGEMEIFIMLTYAAFGEDGLGPPELLIIDEPELSLHTAWQERLLPTIRQLNPVGQIIIATHSPEIAATSLDHLVAVAPINAPAKEGLV</sequence>
<gene>
    <name evidence="2" type="ORF">SAMN00768000_3570</name>
</gene>
<dbReference type="RefSeq" id="WP_176213285.1">
    <property type="nucleotide sequence ID" value="NZ_FWWY01000002.1"/>
</dbReference>
<dbReference type="InterPro" id="IPR027417">
    <property type="entry name" value="P-loop_NTPase"/>
</dbReference>
<dbReference type="InterPro" id="IPR051396">
    <property type="entry name" value="Bact_Antivir_Def_Nuclease"/>
</dbReference>
<dbReference type="GO" id="GO:0005524">
    <property type="term" value="F:ATP binding"/>
    <property type="evidence" value="ECO:0007669"/>
    <property type="project" value="UniProtKB-KW"/>
</dbReference>
<keyword evidence="2" id="KW-0547">Nucleotide-binding</keyword>
<proteinExistence type="predicted"/>
<dbReference type="GO" id="GO:0016887">
    <property type="term" value="F:ATP hydrolysis activity"/>
    <property type="evidence" value="ECO:0007669"/>
    <property type="project" value="InterPro"/>
</dbReference>
<keyword evidence="3" id="KW-1185">Reference proteome</keyword>
<evidence type="ECO:0000313" key="3">
    <source>
        <dbReference type="Proteomes" id="UP000192660"/>
    </source>
</evidence>
<dbReference type="AlphaFoldDB" id="A0A1W1WQH9"/>
<organism evidence="2 3">
    <name type="scientific">Sulfobacillus thermosulfidooxidans (strain DSM 9293 / VKM B-1269 / AT-1)</name>
    <dbReference type="NCBI Taxonomy" id="929705"/>
    <lineage>
        <taxon>Bacteria</taxon>
        <taxon>Bacillati</taxon>
        <taxon>Bacillota</taxon>
        <taxon>Clostridia</taxon>
        <taxon>Eubacteriales</taxon>
        <taxon>Clostridiales Family XVII. Incertae Sedis</taxon>
        <taxon>Sulfobacillus</taxon>
    </lineage>
</organism>
<name>A0A1W1WQH9_SULTA</name>